<dbReference type="OrthoDB" id="46529at2759"/>
<dbReference type="Proteomes" id="UP000541444">
    <property type="component" value="Unassembled WGS sequence"/>
</dbReference>
<dbReference type="GO" id="GO:0005739">
    <property type="term" value="C:mitochondrion"/>
    <property type="evidence" value="ECO:0007669"/>
    <property type="project" value="UniProtKB-SubCell"/>
</dbReference>
<name>A0A7J7MF01_9MAGN</name>
<keyword evidence="10" id="KW-0496">Mitochondrion</keyword>
<keyword evidence="21" id="KW-1185">Reference proteome</keyword>
<evidence type="ECO:0000313" key="21">
    <source>
        <dbReference type="Proteomes" id="UP000541444"/>
    </source>
</evidence>
<evidence type="ECO:0000256" key="4">
    <source>
        <dbReference type="ARBA" id="ARBA00004514"/>
    </source>
</evidence>
<dbReference type="CDD" id="cd03443">
    <property type="entry name" value="PaaI_thioesterase"/>
    <property type="match status" value="1"/>
</dbReference>
<dbReference type="GO" id="GO:0005829">
    <property type="term" value="C:cytosol"/>
    <property type="evidence" value="ECO:0007669"/>
    <property type="project" value="UniProtKB-SubCell"/>
</dbReference>
<keyword evidence="12" id="KW-0539">Nucleus</keyword>
<keyword evidence="9" id="KW-0443">Lipid metabolism</keyword>
<dbReference type="GO" id="GO:0006629">
    <property type="term" value="P:lipid metabolic process"/>
    <property type="evidence" value="ECO:0007669"/>
    <property type="project" value="UniProtKB-KW"/>
</dbReference>
<comment type="subcellular location">
    <subcellularLocation>
        <location evidence="3">Cytoplasm</location>
        <location evidence="3">Cytoskeleton</location>
        <location evidence="3">Spindle</location>
    </subcellularLocation>
    <subcellularLocation>
        <location evidence="4">Cytoplasm</location>
        <location evidence="4">Cytosol</location>
    </subcellularLocation>
    <subcellularLocation>
        <location evidence="2">Mitochondrion</location>
    </subcellularLocation>
    <subcellularLocation>
        <location evidence="1">Nucleus</location>
    </subcellularLocation>
</comment>
<evidence type="ECO:0000259" key="19">
    <source>
        <dbReference type="Pfam" id="PF03061"/>
    </source>
</evidence>
<evidence type="ECO:0000256" key="5">
    <source>
        <dbReference type="ARBA" id="ARBA00008324"/>
    </source>
</evidence>
<dbReference type="PANTHER" id="PTHR21660">
    <property type="entry name" value="THIOESTERASE SUPERFAMILY MEMBER-RELATED"/>
    <property type="match status" value="1"/>
</dbReference>
<feature type="domain" description="Thioesterase" evidence="19">
    <location>
        <begin position="68"/>
        <end position="121"/>
    </location>
</feature>
<dbReference type="SUPFAM" id="SSF54637">
    <property type="entry name" value="Thioesterase/thiol ester dehydrase-isomerase"/>
    <property type="match status" value="1"/>
</dbReference>
<evidence type="ECO:0000256" key="1">
    <source>
        <dbReference type="ARBA" id="ARBA00004123"/>
    </source>
</evidence>
<evidence type="ECO:0000256" key="3">
    <source>
        <dbReference type="ARBA" id="ARBA00004186"/>
    </source>
</evidence>
<dbReference type="FunFam" id="3.10.129.10:FF:000021">
    <property type="entry name" value="Acyl-coenzyme A thioesterase 13"/>
    <property type="match status" value="1"/>
</dbReference>
<dbReference type="PANTHER" id="PTHR21660:SF8">
    <property type="entry name" value="OS02G0521700 PROTEIN"/>
    <property type="match status" value="1"/>
</dbReference>
<evidence type="ECO:0000256" key="2">
    <source>
        <dbReference type="ARBA" id="ARBA00004173"/>
    </source>
</evidence>
<evidence type="ECO:0000256" key="6">
    <source>
        <dbReference type="ARBA" id="ARBA00022490"/>
    </source>
</evidence>
<dbReference type="GO" id="GO:0005634">
    <property type="term" value="C:nucleus"/>
    <property type="evidence" value="ECO:0007669"/>
    <property type="project" value="UniProtKB-SubCell"/>
</dbReference>
<reference evidence="20 21" key="1">
    <citation type="journal article" date="2020" name="IScience">
        <title>Genome Sequencing of the Endangered Kingdonia uniflora (Circaeasteraceae, Ranunculales) Reveals Potential Mechanisms of Evolutionary Specialization.</title>
        <authorList>
            <person name="Sun Y."/>
            <person name="Deng T."/>
            <person name="Zhang A."/>
            <person name="Moore M.J."/>
            <person name="Landis J.B."/>
            <person name="Lin N."/>
            <person name="Zhang H."/>
            <person name="Zhang X."/>
            <person name="Huang J."/>
            <person name="Zhang X."/>
            <person name="Sun H."/>
            <person name="Wang H."/>
        </authorList>
    </citation>
    <scope>NUCLEOTIDE SEQUENCE [LARGE SCALE GENOMIC DNA]</scope>
    <source>
        <strain evidence="20">TB1705</strain>
        <tissue evidence="20">Leaf</tissue>
    </source>
</reference>
<dbReference type="InterPro" id="IPR006683">
    <property type="entry name" value="Thioestr_dom"/>
</dbReference>
<dbReference type="GO" id="GO:0047617">
    <property type="term" value="F:fatty acyl-CoA hydrolase activity"/>
    <property type="evidence" value="ECO:0007669"/>
    <property type="project" value="InterPro"/>
</dbReference>
<comment type="catalytic activity">
    <reaction evidence="13">
        <text>a fatty acyl-CoA + H2O = a fatty acid + CoA + H(+)</text>
        <dbReference type="Rhea" id="RHEA:16781"/>
        <dbReference type="ChEBI" id="CHEBI:15377"/>
        <dbReference type="ChEBI" id="CHEBI:15378"/>
        <dbReference type="ChEBI" id="CHEBI:28868"/>
        <dbReference type="ChEBI" id="CHEBI:57287"/>
        <dbReference type="ChEBI" id="CHEBI:77636"/>
    </reaction>
    <physiologicalReaction direction="left-to-right" evidence="13">
        <dbReference type="Rhea" id="RHEA:16782"/>
    </physiologicalReaction>
</comment>
<evidence type="ECO:0000256" key="8">
    <source>
        <dbReference type="ARBA" id="ARBA00022990"/>
    </source>
</evidence>
<keyword evidence="11" id="KW-0206">Cytoskeleton</keyword>
<evidence type="ECO:0000313" key="20">
    <source>
        <dbReference type="EMBL" id="KAF6153476.1"/>
    </source>
</evidence>
<comment type="similarity">
    <text evidence="5">Belongs to the thioesterase PaaI family.</text>
</comment>
<proteinExistence type="inferred from homology"/>
<dbReference type="EMBL" id="JACGCM010001560">
    <property type="protein sequence ID" value="KAF6153476.1"/>
    <property type="molecule type" value="Genomic_DNA"/>
</dbReference>
<evidence type="ECO:0000256" key="12">
    <source>
        <dbReference type="ARBA" id="ARBA00023242"/>
    </source>
</evidence>
<keyword evidence="8" id="KW-0007">Acetylation</keyword>
<evidence type="ECO:0000256" key="7">
    <source>
        <dbReference type="ARBA" id="ARBA00022801"/>
    </source>
</evidence>
<accession>A0A7J7MF01</accession>
<comment type="function">
    <text evidence="14">Catalyzes the hydrolysis of acyl-CoAs into free fatty acids and coenzyme A (CoASH), regulating their respective intracellular levels. Has acyl-CoA thioesterase activity towards medium (C12) and long-chain (C18) fatty acyl-CoA substrates. Can also hydrolyze 3-hydroxyphenylacetyl-CoA and 3,4-dihydroxyphenylacetyl-CoA (in vitro). May play a role in controlling adaptive thermogenesis.</text>
</comment>
<dbReference type="GO" id="GO:0005819">
    <property type="term" value="C:spindle"/>
    <property type="evidence" value="ECO:0007669"/>
    <property type="project" value="UniProtKB-SubCell"/>
</dbReference>
<evidence type="ECO:0000256" key="17">
    <source>
        <dbReference type="ARBA" id="ARBA00081533"/>
    </source>
</evidence>
<evidence type="ECO:0000256" key="10">
    <source>
        <dbReference type="ARBA" id="ARBA00023128"/>
    </source>
</evidence>
<comment type="subunit">
    <text evidence="15">Homotetramer. Interacts with PCTP.</text>
</comment>
<evidence type="ECO:0000256" key="11">
    <source>
        <dbReference type="ARBA" id="ARBA00023212"/>
    </source>
</evidence>
<evidence type="ECO:0000256" key="18">
    <source>
        <dbReference type="ARBA" id="ARBA00083956"/>
    </source>
</evidence>
<evidence type="ECO:0000256" key="9">
    <source>
        <dbReference type="ARBA" id="ARBA00023098"/>
    </source>
</evidence>
<dbReference type="AlphaFoldDB" id="A0A7J7MF01"/>
<keyword evidence="6" id="KW-0963">Cytoplasm</keyword>
<evidence type="ECO:0000256" key="15">
    <source>
        <dbReference type="ARBA" id="ARBA00064709"/>
    </source>
</evidence>
<organism evidence="20 21">
    <name type="scientific">Kingdonia uniflora</name>
    <dbReference type="NCBI Taxonomy" id="39325"/>
    <lineage>
        <taxon>Eukaryota</taxon>
        <taxon>Viridiplantae</taxon>
        <taxon>Streptophyta</taxon>
        <taxon>Embryophyta</taxon>
        <taxon>Tracheophyta</taxon>
        <taxon>Spermatophyta</taxon>
        <taxon>Magnoliopsida</taxon>
        <taxon>Ranunculales</taxon>
        <taxon>Circaeasteraceae</taxon>
        <taxon>Kingdonia</taxon>
    </lineage>
</organism>
<sequence>MERAREALELTQLDSDSVSRLTVPPHRDGIGLSFYEGFALRGIRLDRVEPGFISCTFKVPPRLTDAKGNLSSGAIANLVDEVGGALVHVHGLPMKVSVDMSISYLATAKVNNELEITSRALGQKGGYAGTIVLLKNKATGELIAEGRHSLYGRLPSKI</sequence>
<evidence type="ECO:0000256" key="14">
    <source>
        <dbReference type="ARBA" id="ARBA00058205"/>
    </source>
</evidence>
<dbReference type="InterPro" id="IPR029069">
    <property type="entry name" value="HotDog_dom_sf"/>
</dbReference>
<evidence type="ECO:0000256" key="16">
    <source>
        <dbReference type="ARBA" id="ARBA00067273"/>
    </source>
</evidence>
<dbReference type="InterPro" id="IPR039298">
    <property type="entry name" value="ACOT13"/>
</dbReference>
<comment type="caution">
    <text evidence="20">The sequence shown here is derived from an EMBL/GenBank/DDBJ whole genome shotgun (WGS) entry which is preliminary data.</text>
</comment>
<evidence type="ECO:0000256" key="13">
    <source>
        <dbReference type="ARBA" id="ARBA00052976"/>
    </source>
</evidence>
<dbReference type="Pfam" id="PF03061">
    <property type="entry name" value="4HBT"/>
    <property type="match status" value="1"/>
</dbReference>
<gene>
    <name evidence="20" type="ORF">GIB67_027343</name>
</gene>
<protein>
    <recommendedName>
        <fullName evidence="16">Acyl-coenzyme A thioesterase 13</fullName>
    </recommendedName>
    <alternativeName>
        <fullName evidence="17">Hotdog-fold thioesterase superfamily member 2</fullName>
    </alternativeName>
    <alternativeName>
        <fullName evidence="18">Thioesterase superfamily member 2</fullName>
    </alternativeName>
</protein>
<keyword evidence="7" id="KW-0378">Hydrolase</keyword>
<dbReference type="Gene3D" id="3.10.129.10">
    <property type="entry name" value="Hotdog Thioesterase"/>
    <property type="match status" value="1"/>
</dbReference>